<dbReference type="Proteomes" id="UP000003856">
    <property type="component" value="Unassembled WGS sequence"/>
</dbReference>
<keyword evidence="1" id="KW-1133">Transmembrane helix</keyword>
<reference evidence="2 3" key="1">
    <citation type="submission" date="2009-05" db="EMBL/GenBank/DDBJ databases">
        <title>The draft genome of Acidovorax delafieldii 2AN.</title>
        <authorList>
            <consortium name="US DOE Joint Genome Institute (JGI-PGF)"/>
            <person name="Lucas S."/>
            <person name="Copeland A."/>
            <person name="Lapidus A."/>
            <person name="Glavina del Rio T."/>
            <person name="Tice H."/>
            <person name="Bruce D."/>
            <person name="Goodwin L."/>
            <person name="Pitluck S."/>
            <person name="Larimer F."/>
            <person name="Land M.L."/>
            <person name="Hauser L."/>
            <person name="Shelobolina E.S."/>
            <person name="Picardal F."/>
            <person name="Roden E."/>
            <person name="Emerson D."/>
        </authorList>
    </citation>
    <scope>NUCLEOTIDE SEQUENCE [LARGE SCALE GENOMIC DNA]</scope>
    <source>
        <strain evidence="2 3">2AN</strain>
    </source>
</reference>
<evidence type="ECO:0000313" key="2">
    <source>
        <dbReference type="EMBL" id="EER58433.1"/>
    </source>
</evidence>
<dbReference type="AlphaFoldDB" id="C5TAR7"/>
<protein>
    <submittedName>
        <fullName evidence="2">Uncharacterized protein</fullName>
    </submittedName>
</protein>
<dbReference type="EMBL" id="ACQT01000268">
    <property type="protein sequence ID" value="EER58433.1"/>
    <property type="molecule type" value="Genomic_DNA"/>
</dbReference>
<feature type="transmembrane region" description="Helical" evidence="1">
    <location>
        <begin position="80"/>
        <end position="100"/>
    </location>
</feature>
<name>C5TAR7_ACIDE</name>
<keyword evidence="1" id="KW-0472">Membrane</keyword>
<feature type="transmembrane region" description="Helical" evidence="1">
    <location>
        <begin position="46"/>
        <end position="68"/>
    </location>
</feature>
<organism evidence="2 3">
    <name type="scientific">Acidovorax delafieldii 2AN</name>
    <dbReference type="NCBI Taxonomy" id="573060"/>
    <lineage>
        <taxon>Bacteria</taxon>
        <taxon>Pseudomonadati</taxon>
        <taxon>Pseudomonadota</taxon>
        <taxon>Betaproteobacteria</taxon>
        <taxon>Burkholderiales</taxon>
        <taxon>Comamonadaceae</taxon>
        <taxon>Acidovorax</taxon>
    </lineage>
</organism>
<evidence type="ECO:0000256" key="1">
    <source>
        <dbReference type="SAM" id="Phobius"/>
    </source>
</evidence>
<gene>
    <name evidence="2" type="ORF">AcdelDRAFT_3997</name>
</gene>
<evidence type="ECO:0000313" key="3">
    <source>
        <dbReference type="Proteomes" id="UP000003856"/>
    </source>
</evidence>
<feature type="non-terminal residue" evidence="2">
    <location>
        <position position="189"/>
    </location>
</feature>
<keyword evidence="1" id="KW-0812">Transmembrane</keyword>
<accession>C5TAR7</accession>
<proteinExistence type="predicted"/>
<keyword evidence="3" id="KW-1185">Reference proteome</keyword>
<sequence>MTGQNVNSSPGDLRADGTDAVTARWVRDDTYRDRAVRLAFLDRPGLARFLAPLWIALAVALVFSPWGAMVGLFTLNLREVHASMLILAALMLLLGGANTFHAMHAATARQFAFAGDSVYWRFTPHGLSYRVTGGTAWCATGPIRSGAGSRRWRSTPRACACSGAAPPSRTSYRLRPWMSRARMPAAPAR</sequence>
<comment type="caution">
    <text evidence="2">The sequence shown here is derived from an EMBL/GenBank/DDBJ whole genome shotgun (WGS) entry which is preliminary data.</text>
</comment>